<accession>A0A9J5ZG64</accession>
<proteinExistence type="predicted"/>
<dbReference type="EMBL" id="JACXVP010000004">
    <property type="protein sequence ID" value="KAG5610943.1"/>
    <property type="molecule type" value="Genomic_DNA"/>
</dbReference>
<sequence length="208" mass="24185">MRFGQFENVMDNPWWTKNSMGKFTTKSALEISRQTVDLGKVHVSTLLHLSNPNISEDCGCCNSSGEVADRVWIHYCRATGIIDQRLKLKQTMRLWRNIEGNSKLREVFKVYWEFNDTILKFVKVIFNLNIQGRRWIDIIDVLQDNRTTSVTRIVKWVPPPNPWFKETLMVPQEGTLYQVYLAFCIRNGEGDLVVARVSRIKDTTSLKA</sequence>
<dbReference type="AlphaFoldDB" id="A0A9J5ZG64"/>
<evidence type="ECO:0000313" key="2">
    <source>
        <dbReference type="Proteomes" id="UP000824120"/>
    </source>
</evidence>
<gene>
    <name evidence="1" type="ORF">H5410_022224</name>
</gene>
<keyword evidence="2" id="KW-1185">Reference proteome</keyword>
<dbReference type="OrthoDB" id="10442399at2759"/>
<organism evidence="1 2">
    <name type="scientific">Solanum commersonii</name>
    <name type="common">Commerson's wild potato</name>
    <name type="synonym">Commerson's nightshade</name>
    <dbReference type="NCBI Taxonomy" id="4109"/>
    <lineage>
        <taxon>Eukaryota</taxon>
        <taxon>Viridiplantae</taxon>
        <taxon>Streptophyta</taxon>
        <taxon>Embryophyta</taxon>
        <taxon>Tracheophyta</taxon>
        <taxon>Spermatophyta</taxon>
        <taxon>Magnoliopsida</taxon>
        <taxon>eudicotyledons</taxon>
        <taxon>Gunneridae</taxon>
        <taxon>Pentapetalae</taxon>
        <taxon>asterids</taxon>
        <taxon>lamiids</taxon>
        <taxon>Solanales</taxon>
        <taxon>Solanaceae</taxon>
        <taxon>Solanoideae</taxon>
        <taxon>Solaneae</taxon>
        <taxon>Solanum</taxon>
    </lineage>
</organism>
<comment type="caution">
    <text evidence="1">The sequence shown here is derived from an EMBL/GenBank/DDBJ whole genome shotgun (WGS) entry which is preliminary data.</text>
</comment>
<evidence type="ECO:0000313" key="1">
    <source>
        <dbReference type="EMBL" id="KAG5610943.1"/>
    </source>
</evidence>
<dbReference type="Proteomes" id="UP000824120">
    <property type="component" value="Chromosome 4"/>
</dbReference>
<protein>
    <submittedName>
        <fullName evidence="1">Uncharacterized protein</fullName>
    </submittedName>
</protein>
<name>A0A9J5ZG64_SOLCO</name>
<reference evidence="1 2" key="1">
    <citation type="submission" date="2020-09" db="EMBL/GenBank/DDBJ databases">
        <title>De no assembly of potato wild relative species, Solanum commersonii.</title>
        <authorList>
            <person name="Cho K."/>
        </authorList>
    </citation>
    <scope>NUCLEOTIDE SEQUENCE [LARGE SCALE GENOMIC DNA]</scope>
    <source>
        <strain evidence="1">LZ3.2</strain>
        <tissue evidence="1">Leaf</tissue>
    </source>
</reference>